<accession>A0ACC4BNU0</accession>
<evidence type="ECO:0000313" key="2">
    <source>
        <dbReference type="Proteomes" id="UP000309997"/>
    </source>
</evidence>
<dbReference type="Proteomes" id="UP000309997">
    <property type="component" value="Unassembled WGS sequence"/>
</dbReference>
<dbReference type="EMBL" id="RCHU02000009">
    <property type="protein sequence ID" value="KAL3580031.1"/>
    <property type="molecule type" value="Genomic_DNA"/>
</dbReference>
<name>A0ACC4BNU0_POPAL</name>
<protein>
    <submittedName>
        <fullName evidence="1">Uncharacterized protein</fullName>
    </submittedName>
</protein>
<gene>
    <name evidence="1" type="ORF">D5086_017866</name>
</gene>
<keyword evidence="2" id="KW-1185">Reference proteome</keyword>
<comment type="caution">
    <text evidence="1">The sequence shown here is derived from an EMBL/GenBank/DDBJ whole genome shotgun (WGS) entry which is preliminary data.</text>
</comment>
<evidence type="ECO:0000313" key="1">
    <source>
        <dbReference type="EMBL" id="KAL3580031.1"/>
    </source>
</evidence>
<organism evidence="1 2">
    <name type="scientific">Populus alba</name>
    <name type="common">White poplar</name>
    <dbReference type="NCBI Taxonomy" id="43335"/>
    <lineage>
        <taxon>Eukaryota</taxon>
        <taxon>Viridiplantae</taxon>
        <taxon>Streptophyta</taxon>
        <taxon>Embryophyta</taxon>
        <taxon>Tracheophyta</taxon>
        <taxon>Spermatophyta</taxon>
        <taxon>Magnoliopsida</taxon>
        <taxon>eudicotyledons</taxon>
        <taxon>Gunneridae</taxon>
        <taxon>Pentapetalae</taxon>
        <taxon>rosids</taxon>
        <taxon>fabids</taxon>
        <taxon>Malpighiales</taxon>
        <taxon>Salicaceae</taxon>
        <taxon>Saliceae</taxon>
        <taxon>Populus</taxon>
    </lineage>
</organism>
<proteinExistence type="predicted"/>
<sequence>MKQKIVIKVTGKGAKSHSKALQIAVGLSGVESAGLGGEDKSQIEVVGDGVDAVQLTNLLRKKVGYAELASVEAVGEKKEEPAVQPVAWHILSSEQLTVINKNKTLNASCALAVMGFGGGLRLQGRLWHGWGWGYFIPVVSVASEKTTRGYDHALNAMPTWLGPSLFNIGADYWV</sequence>
<reference evidence="1 2" key="1">
    <citation type="journal article" date="2024" name="Plant Biotechnol. J.">
        <title>Genome and CRISPR/Cas9 system of a widespread forest tree (Populus alba) in the world.</title>
        <authorList>
            <person name="Liu Y.J."/>
            <person name="Jiang P.F."/>
            <person name="Han X.M."/>
            <person name="Li X.Y."/>
            <person name="Wang H.M."/>
            <person name="Wang Y.J."/>
            <person name="Wang X.X."/>
            <person name="Zeng Q.Y."/>
        </authorList>
    </citation>
    <scope>NUCLEOTIDE SEQUENCE [LARGE SCALE GENOMIC DNA]</scope>
    <source>
        <strain evidence="2">cv. PAL-ZL1</strain>
    </source>
</reference>